<keyword evidence="3" id="KW-1185">Reference proteome</keyword>
<evidence type="ECO:0000256" key="1">
    <source>
        <dbReference type="SAM" id="MobiDB-lite"/>
    </source>
</evidence>
<evidence type="ECO:0008006" key="4">
    <source>
        <dbReference type="Google" id="ProtNLM"/>
    </source>
</evidence>
<feature type="region of interest" description="Disordered" evidence="1">
    <location>
        <begin position="25"/>
        <end position="75"/>
    </location>
</feature>
<organism evidence="2 3">
    <name type="scientific">Rhododendron griersonianum</name>
    <dbReference type="NCBI Taxonomy" id="479676"/>
    <lineage>
        <taxon>Eukaryota</taxon>
        <taxon>Viridiplantae</taxon>
        <taxon>Streptophyta</taxon>
        <taxon>Embryophyta</taxon>
        <taxon>Tracheophyta</taxon>
        <taxon>Spermatophyta</taxon>
        <taxon>Magnoliopsida</taxon>
        <taxon>eudicotyledons</taxon>
        <taxon>Gunneridae</taxon>
        <taxon>Pentapetalae</taxon>
        <taxon>asterids</taxon>
        <taxon>Ericales</taxon>
        <taxon>Ericaceae</taxon>
        <taxon>Ericoideae</taxon>
        <taxon>Rhodoreae</taxon>
        <taxon>Rhododendron</taxon>
    </lineage>
</organism>
<evidence type="ECO:0000313" key="2">
    <source>
        <dbReference type="EMBL" id="KAG5527347.1"/>
    </source>
</evidence>
<dbReference type="EMBL" id="JACTNZ010000010">
    <property type="protein sequence ID" value="KAG5527347.1"/>
    <property type="molecule type" value="Genomic_DNA"/>
</dbReference>
<name>A0AAV6IFR5_9ERIC</name>
<comment type="caution">
    <text evidence="2">The sequence shown here is derived from an EMBL/GenBank/DDBJ whole genome shotgun (WGS) entry which is preliminary data.</text>
</comment>
<dbReference type="AlphaFoldDB" id="A0AAV6IFR5"/>
<dbReference type="Proteomes" id="UP000823749">
    <property type="component" value="Chromosome 10"/>
</dbReference>
<protein>
    <recommendedName>
        <fullName evidence="4">Secreted protein</fullName>
    </recommendedName>
</protein>
<evidence type="ECO:0000313" key="3">
    <source>
        <dbReference type="Proteomes" id="UP000823749"/>
    </source>
</evidence>
<accession>A0AAV6IFR5</accession>
<reference evidence="2" key="1">
    <citation type="submission" date="2020-08" db="EMBL/GenBank/DDBJ databases">
        <title>Plant Genome Project.</title>
        <authorList>
            <person name="Zhang R.-G."/>
        </authorList>
    </citation>
    <scope>NUCLEOTIDE SEQUENCE</scope>
    <source>
        <strain evidence="2">WSP0</strain>
        <tissue evidence="2">Leaf</tissue>
    </source>
</reference>
<sequence length="75" mass="7880">MGNHSSAFRRTLIISSSLCCLQSSCRSSLKPPGTTTSGSGFPRDRGNAGARSGSAWAQPAIKESSTWTRRATGAY</sequence>
<gene>
    <name evidence="2" type="ORF">RHGRI_028288</name>
</gene>
<proteinExistence type="predicted"/>